<dbReference type="Proteomes" id="UP000765509">
    <property type="component" value="Unassembled WGS sequence"/>
</dbReference>
<dbReference type="OrthoDB" id="3264316at2759"/>
<keyword evidence="2" id="KW-1185">Reference proteome</keyword>
<name>A0A9Q3GLG4_9BASI</name>
<reference evidence="1" key="1">
    <citation type="submission" date="2021-03" db="EMBL/GenBank/DDBJ databases">
        <title>Draft genome sequence of rust myrtle Austropuccinia psidii MF-1, a brazilian biotype.</title>
        <authorList>
            <person name="Quecine M.C."/>
            <person name="Pachon D.M.R."/>
            <person name="Bonatelli M.L."/>
            <person name="Correr F.H."/>
            <person name="Franceschini L.M."/>
            <person name="Leite T.F."/>
            <person name="Margarido G.R.A."/>
            <person name="Almeida C.A."/>
            <person name="Ferrarezi J.A."/>
            <person name="Labate C.A."/>
        </authorList>
    </citation>
    <scope>NUCLEOTIDE SEQUENCE</scope>
    <source>
        <strain evidence="1">MF-1</strain>
    </source>
</reference>
<accession>A0A9Q3GLG4</accession>
<evidence type="ECO:0000313" key="2">
    <source>
        <dbReference type="Proteomes" id="UP000765509"/>
    </source>
</evidence>
<sequence>MFEQACSIFQSNTPTKHLVLPYHHVILNQLIHYSGVSPHSWRRACKASHDKLRKYYEIKLNNDDSIIASFLNPKYHEGIFKQLGINTERSQHIIGQLSHECHAIMVQTGFTKEDSMIQPPSNNASYKESIDLIKHFNQTPLVTSYNVDNSQGD</sequence>
<proteinExistence type="predicted"/>
<dbReference type="AlphaFoldDB" id="A0A9Q3GLG4"/>
<gene>
    <name evidence="1" type="ORF">O181_010712</name>
</gene>
<comment type="caution">
    <text evidence="1">The sequence shown here is derived from an EMBL/GenBank/DDBJ whole genome shotgun (WGS) entry which is preliminary data.</text>
</comment>
<evidence type="ECO:0000313" key="1">
    <source>
        <dbReference type="EMBL" id="MBW0470997.1"/>
    </source>
</evidence>
<protein>
    <submittedName>
        <fullName evidence="1">Uncharacterized protein</fullName>
    </submittedName>
</protein>
<dbReference type="EMBL" id="AVOT02002626">
    <property type="protein sequence ID" value="MBW0470997.1"/>
    <property type="molecule type" value="Genomic_DNA"/>
</dbReference>
<organism evidence="1 2">
    <name type="scientific">Austropuccinia psidii MF-1</name>
    <dbReference type="NCBI Taxonomy" id="1389203"/>
    <lineage>
        <taxon>Eukaryota</taxon>
        <taxon>Fungi</taxon>
        <taxon>Dikarya</taxon>
        <taxon>Basidiomycota</taxon>
        <taxon>Pucciniomycotina</taxon>
        <taxon>Pucciniomycetes</taxon>
        <taxon>Pucciniales</taxon>
        <taxon>Sphaerophragmiaceae</taxon>
        <taxon>Austropuccinia</taxon>
    </lineage>
</organism>